<gene>
    <name evidence="1" type="ORF">HID58_080456</name>
</gene>
<evidence type="ECO:0008006" key="3">
    <source>
        <dbReference type="Google" id="ProtNLM"/>
    </source>
</evidence>
<dbReference type="Proteomes" id="UP000824890">
    <property type="component" value="Unassembled WGS sequence"/>
</dbReference>
<organism evidence="1 2">
    <name type="scientific">Brassica napus</name>
    <name type="common">Rape</name>
    <dbReference type="NCBI Taxonomy" id="3708"/>
    <lineage>
        <taxon>Eukaryota</taxon>
        <taxon>Viridiplantae</taxon>
        <taxon>Streptophyta</taxon>
        <taxon>Embryophyta</taxon>
        <taxon>Tracheophyta</taxon>
        <taxon>Spermatophyta</taxon>
        <taxon>Magnoliopsida</taxon>
        <taxon>eudicotyledons</taxon>
        <taxon>Gunneridae</taxon>
        <taxon>Pentapetalae</taxon>
        <taxon>rosids</taxon>
        <taxon>malvids</taxon>
        <taxon>Brassicales</taxon>
        <taxon>Brassicaceae</taxon>
        <taxon>Brassiceae</taxon>
        <taxon>Brassica</taxon>
    </lineage>
</organism>
<evidence type="ECO:0000313" key="1">
    <source>
        <dbReference type="EMBL" id="KAH0863245.1"/>
    </source>
</evidence>
<accession>A0ABQ7Y4Z3</accession>
<dbReference type="EMBL" id="JAGKQM010000018">
    <property type="protein sequence ID" value="KAH0863245.1"/>
    <property type="molecule type" value="Genomic_DNA"/>
</dbReference>
<comment type="caution">
    <text evidence="1">The sequence shown here is derived from an EMBL/GenBank/DDBJ whole genome shotgun (WGS) entry which is preliminary data.</text>
</comment>
<protein>
    <recommendedName>
        <fullName evidence="3">Secreted protein</fullName>
    </recommendedName>
</protein>
<name>A0ABQ7Y4Z3_BRANA</name>
<keyword evidence="2" id="KW-1185">Reference proteome</keyword>
<reference evidence="1 2" key="1">
    <citation type="submission" date="2021-05" db="EMBL/GenBank/DDBJ databases">
        <title>Genome Assembly of Synthetic Allotetraploid Brassica napus Reveals Homoeologous Exchanges between Subgenomes.</title>
        <authorList>
            <person name="Davis J.T."/>
        </authorList>
    </citation>
    <scope>NUCLEOTIDE SEQUENCE [LARGE SCALE GENOMIC DNA]</scope>
    <source>
        <strain evidence="2">cv. Da-Ae</strain>
        <tissue evidence="1">Seedling</tissue>
    </source>
</reference>
<evidence type="ECO:0000313" key="2">
    <source>
        <dbReference type="Proteomes" id="UP000824890"/>
    </source>
</evidence>
<proteinExistence type="predicted"/>
<sequence>MLAVTICSSFCSLVILVLANHACFLGLLMIPTWIATSAPLVLTLKSALLNKMERPSNSRFGIRQVKSVSEPSLAVTTEELMASL</sequence>